<dbReference type="AlphaFoldDB" id="A0A8C9FQN1"/>
<keyword evidence="1" id="KW-0349">Heme</keyword>
<sequence length="288" mass="31162">MSARARGGRGSHAANRERAPGVGVATETALLSSDAAMAAGGAERRPRYFMAREVAEAGRLWLSALGRVYDPGPLLRERRGDVTLAPLLGAVGTDVSHCFDPESGDPLPRVEPCTGQTGSRYPVGTPGSSQPCTPRSDGASPWDAAWWRDPRLQVGRLTAAPRLLRLCNTLTGQNCVIEVCGEEPVGAALWRARGWKEQLERYTACYGGVPLRLHLSLEQNGIPDSTSELRSLRLDPKDFIPTVLLYFNDDAGNAREGRTSKHPQNPKDRPLTSSKPSDPPHPIQNAQD</sequence>
<evidence type="ECO:0000313" key="6">
    <source>
        <dbReference type="Ensembl" id="ENSPSTP00000018762.1"/>
    </source>
</evidence>
<evidence type="ECO:0000256" key="5">
    <source>
        <dbReference type="SAM" id="MobiDB-lite"/>
    </source>
</evidence>
<dbReference type="PANTHER" id="PTHR21281:SF0">
    <property type="entry name" value="CYTOCHROME B5 DOMAIN-CONTAINING PROTEIN 1"/>
    <property type="match status" value="1"/>
</dbReference>
<dbReference type="GO" id="GO:0003341">
    <property type="term" value="P:cilium movement"/>
    <property type="evidence" value="ECO:0007669"/>
    <property type="project" value="TreeGrafter"/>
</dbReference>
<dbReference type="Proteomes" id="UP000694428">
    <property type="component" value="Unplaced"/>
</dbReference>
<dbReference type="PANTHER" id="PTHR21281">
    <property type="entry name" value="CYTOCHROME B5 DOMAIN-CONTAINING PROTEIN 1"/>
    <property type="match status" value="1"/>
</dbReference>
<feature type="region of interest" description="Disordered" evidence="5">
    <location>
        <begin position="251"/>
        <end position="288"/>
    </location>
</feature>
<reference evidence="6" key="2">
    <citation type="submission" date="2025-09" db="UniProtKB">
        <authorList>
            <consortium name="Ensembl"/>
        </authorList>
    </citation>
    <scope>IDENTIFICATION</scope>
</reference>
<evidence type="ECO:0000256" key="2">
    <source>
        <dbReference type="ARBA" id="ARBA00022723"/>
    </source>
</evidence>
<keyword evidence="3" id="KW-0408">Iron</keyword>
<protein>
    <submittedName>
        <fullName evidence="6">Uncharacterized protein</fullName>
    </submittedName>
</protein>
<evidence type="ECO:0000313" key="7">
    <source>
        <dbReference type="Proteomes" id="UP000694428"/>
    </source>
</evidence>
<organism evidence="6 7">
    <name type="scientific">Pavo cristatus</name>
    <name type="common">Indian peafowl</name>
    <name type="synonym">Blue peafowl</name>
    <dbReference type="NCBI Taxonomy" id="9049"/>
    <lineage>
        <taxon>Eukaryota</taxon>
        <taxon>Metazoa</taxon>
        <taxon>Chordata</taxon>
        <taxon>Craniata</taxon>
        <taxon>Vertebrata</taxon>
        <taxon>Euteleostomi</taxon>
        <taxon>Archelosauria</taxon>
        <taxon>Archosauria</taxon>
        <taxon>Dinosauria</taxon>
        <taxon>Saurischia</taxon>
        <taxon>Theropoda</taxon>
        <taxon>Coelurosauria</taxon>
        <taxon>Aves</taxon>
        <taxon>Neognathae</taxon>
        <taxon>Galloanserae</taxon>
        <taxon>Galliformes</taxon>
        <taxon>Phasianidae</taxon>
        <taxon>Phasianinae</taxon>
        <taxon>Pavo</taxon>
    </lineage>
</organism>
<dbReference type="Ensembl" id="ENSPSTT00000019655.1">
    <property type="protein sequence ID" value="ENSPSTP00000018762.1"/>
    <property type="gene ID" value="ENSPSTG00000013500.1"/>
</dbReference>
<evidence type="ECO:0000256" key="1">
    <source>
        <dbReference type="ARBA" id="ARBA00022617"/>
    </source>
</evidence>
<keyword evidence="7" id="KW-1185">Reference proteome</keyword>
<name>A0A8C9FQN1_PAVCR</name>
<feature type="region of interest" description="Disordered" evidence="5">
    <location>
        <begin position="1"/>
        <end position="24"/>
    </location>
</feature>
<feature type="compositionally biased region" description="Basic and acidic residues" evidence="5">
    <location>
        <begin position="252"/>
        <end position="270"/>
    </location>
</feature>
<evidence type="ECO:0000256" key="4">
    <source>
        <dbReference type="ARBA" id="ARBA00038168"/>
    </source>
</evidence>
<proteinExistence type="inferred from homology"/>
<dbReference type="InterPro" id="IPR052320">
    <property type="entry name" value="Cytochrome_b5_domain"/>
</dbReference>
<comment type="similarity">
    <text evidence="4">Belongs to the cytochrome b5 family.</text>
</comment>
<accession>A0A8C9FQN1</accession>
<reference evidence="6" key="1">
    <citation type="submission" date="2025-08" db="UniProtKB">
        <authorList>
            <consortium name="Ensembl"/>
        </authorList>
    </citation>
    <scope>IDENTIFICATION</scope>
</reference>
<keyword evidence="2" id="KW-0479">Metal-binding</keyword>
<dbReference type="GO" id="GO:0046872">
    <property type="term" value="F:metal ion binding"/>
    <property type="evidence" value="ECO:0007669"/>
    <property type="project" value="UniProtKB-KW"/>
</dbReference>
<evidence type="ECO:0000256" key="3">
    <source>
        <dbReference type="ARBA" id="ARBA00023004"/>
    </source>
</evidence>